<dbReference type="Pfam" id="PF06248">
    <property type="entry name" value="Zw10_N"/>
    <property type="match status" value="1"/>
</dbReference>
<evidence type="ECO:0000256" key="5">
    <source>
        <dbReference type="ARBA" id="ARBA00022490"/>
    </source>
</evidence>
<dbReference type="InterPro" id="IPR048343">
    <property type="entry name" value="ZW10_C"/>
</dbReference>
<dbReference type="Gene3D" id="1.10.357.150">
    <property type="match status" value="1"/>
</dbReference>
<dbReference type="Ensembl" id="ENSDCDT00010057943.1">
    <property type="protein sequence ID" value="ENSDCDP00010047703.1"/>
    <property type="gene ID" value="ENSDCDG00010028709.1"/>
</dbReference>
<comment type="subcellular location">
    <subcellularLocation>
        <location evidence="2">Chromosome</location>
        <location evidence="2">Centromere</location>
        <location evidence="2">Kinetochore</location>
    </subcellularLocation>
    <subcellularLocation>
        <location evidence="1">Cytoplasm</location>
    </subcellularLocation>
</comment>
<dbReference type="GO" id="GO:0007094">
    <property type="term" value="P:mitotic spindle assembly checkpoint signaling"/>
    <property type="evidence" value="ECO:0007669"/>
    <property type="project" value="TreeGrafter"/>
</dbReference>
<evidence type="ECO:0000256" key="2">
    <source>
        <dbReference type="ARBA" id="ARBA00004629"/>
    </source>
</evidence>
<gene>
    <name evidence="17" type="primary">ZW10</name>
</gene>
<evidence type="ECO:0000313" key="17">
    <source>
        <dbReference type="Ensembl" id="ENSDCDP00010047703.1"/>
    </source>
</evidence>
<evidence type="ECO:0000256" key="1">
    <source>
        <dbReference type="ARBA" id="ARBA00004496"/>
    </source>
</evidence>
<feature type="domain" description="Centromere/kinetochore protein zw10 C-terminal" evidence="15">
    <location>
        <begin position="435"/>
        <end position="563"/>
    </location>
</feature>
<dbReference type="Pfam" id="PF22766">
    <property type="entry name" value="ZW10_C2"/>
    <property type="match status" value="1"/>
</dbReference>
<dbReference type="AlphaFoldDB" id="A0AAY4DQM3"/>
<dbReference type="Pfam" id="PF20665">
    <property type="entry name" value="Zw10_middle"/>
    <property type="match status" value="2"/>
</dbReference>
<evidence type="ECO:0000313" key="18">
    <source>
        <dbReference type="Proteomes" id="UP000694580"/>
    </source>
</evidence>
<dbReference type="GO" id="GO:0006888">
    <property type="term" value="P:endoplasmic reticulum to Golgi vesicle-mediated transport"/>
    <property type="evidence" value="ECO:0007669"/>
    <property type="project" value="TreeGrafter"/>
</dbReference>
<proteinExistence type="inferred from homology"/>
<evidence type="ECO:0000256" key="9">
    <source>
        <dbReference type="ARBA" id="ARBA00023306"/>
    </source>
</evidence>
<evidence type="ECO:0000256" key="6">
    <source>
        <dbReference type="ARBA" id="ARBA00022618"/>
    </source>
</evidence>
<comment type="similarity">
    <text evidence="3">Belongs to the ZW10 family.</text>
</comment>
<dbReference type="GO" id="GO:1990423">
    <property type="term" value="C:RZZ complex"/>
    <property type="evidence" value="ECO:0007669"/>
    <property type="project" value="TreeGrafter"/>
</dbReference>
<evidence type="ECO:0000259" key="14">
    <source>
        <dbReference type="Pfam" id="PF20665"/>
    </source>
</evidence>
<evidence type="ECO:0008006" key="19">
    <source>
        <dbReference type="Google" id="ProtNLM"/>
    </source>
</evidence>
<evidence type="ECO:0000256" key="8">
    <source>
        <dbReference type="ARBA" id="ARBA00022838"/>
    </source>
</evidence>
<keyword evidence="6" id="KW-0132">Cell division</keyword>
<dbReference type="GO" id="GO:0005634">
    <property type="term" value="C:nucleus"/>
    <property type="evidence" value="ECO:0007669"/>
    <property type="project" value="InterPro"/>
</dbReference>
<evidence type="ECO:0000256" key="4">
    <source>
        <dbReference type="ARBA" id="ARBA00022454"/>
    </source>
</evidence>
<dbReference type="GO" id="GO:0005737">
    <property type="term" value="C:cytoplasm"/>
    <property type="evidence" value="ECO:0007669"/>
    <property type="project" value="UniProtKB-SubCell"/>
</dbReference>
<feature type="domain" description="Centromere/kinetochore protein zw10 middle" evidence="14">
    <location>
        <begin position="177"/>
        <end position="277"/>
    </location>
</feature>
<dbReference type="PANTHER" id="PTHR12205">
    <property type="entry name" value="CENTROMERE/KINETOCHORE PROTEIN ZW10"/>
    <property type="match status" value="1"/>
</dbReference>
<feature type="domain" description="Centromere/kinetochore protein zw10 middle" evidence="14">
    <location>
        <begin position="287"/>
        <end position="381"/>
    </location>
</feature>
<keyword evidence="11" id="KW-0175">Coiled coil</keyword>
<evidence type="ECO:0000256" key="10">
    <source>
        <dbReference type="ARBA" id="ARBA00023328"/>
    </source>
</evidence>
<dbReference type="InterPro" id="IPR048344">
    <property type="entry name" value="Zw10_middle"/>
</dbReference>
<accession>A0AAY4DQM3</accession>
<evidence type="ECO:0000256" key="3">
    <source>
        <dbReference type="ARBA" id="ARBA00006245"/>
    </source>
</evidence>
<feature type="domain" description="ZW10 C-terminal helical" evidence="16">
    <location>
        <begin position="588"/>
        <end position="695"/>
    </location>
</feature>
<keyword evidence="4" id="KW-0158">Chromosome</keyword>
<feature type="region of interest" description="Disordered" evidence="12">
    <location>
        <begin position="404"/>
        <end position="426"/>
    </location>
</feature>
<evidence type="ECO:0000259" key="16">
    <source>
        <dbReference type="Pfam" id="PF22766"/>
    </source>
</evidence>
<reference evidence="17" key="2">
    <citation type="submission" date="2025-08" db="UniProtKB">
        <authorList>
            <consortium name="Ensembl"/>
        </authorList>
    </citation>
    <scope>IDENTIFICATION</scope>
</reference>
<feature type="coiled-coil region" evidence="11">
    <location>
        <begin position="17"/>
        <end position="44"/>
    </location>
</feature>
<dbReference type="InterPro" id="IPR055148">
    <property type="entry name" value="ZW10_C_2"/>
</dbReference>
<keyword evidence="10" id="KW-0137">Centromere</keyword>
<keyword evidence="8" id="KW-0995">Kinetochore</keyword>
<evidence type="ECO:0000256" key="7">
    <source>
        <dbReference type="ARBA" id="ARBA00022776"/>
    </source>
</evidence>
<keyword evidence="9" id="KW-0131">Cell cycle</keyword>
<keyword evidence="7" id="KW-0498">Mitosis</keyword>
<keyword evidence="18" id="KW-1185">Reference proteome</keyword>
<dbReference type="InterPro" id="IPR046362">
    <property type="entry name" value="Zw10/DSL1_C_sf"/>
</dbReference>
<dbReference type="GO" id="GO:0051301">
    <property type="term" value="P:cell division"/>
    <property type="evidence" value="ECO:0007669"/>
    <property type="project" value="UniProtKB-KW"/>
</dbReference>
<evidence type="ECO:0000259" key="13">
    <source>
        <dbReference type="Pfam" id="PF06248"/>
    </source>
</evidence>
<feature type="compositionally biased region" description="Basic and acidic residues" evidence="12">
    <location>
        <begin position="407"/>
        <end position="418"/>
    </location>
</feature>
<protein>
    <recommendedName>
        <fullName evidence="19">Zw10 kinetochore protein</fullName>
    </recommendedName>
</protein>
<dbReference type="GeneTree" id="ENSGT00390000016427"/>
<dbReference type="PANTHER" id="PTHR12205:SF0">
    <property type="entry name" value="CENTROMERE_KINETOCHORE PROTEIN ZW10 HOMOLOG"/>
    <property type="match status" value="1"/>
</dbReference>
<reference evidence="17 18" key="1">
    <citation type="submission" date="2020-06" db="EMBL/GenBank/DDBJ databases">
        <authorList>
            <consortium name="Wellcome Sanger Institute Data Sharing"/>
        </authorList>
    </citation>
    <scope>NUCLEOTIDE SEQUENCE [LARGE SCALE GENOMIC DNA]</scope>
</reference>
<organism evidence="17 18">
    <name type="scientific">Denticeps clupeoides</name>
    <name type="common">denticle herring</name>
    <dbReference type="NCBI Taxonomy" id="299321"/>
    <lineage>
        <taxon>Eukaryota</taxon>
        <taxon>Metazoa</taxon>
        <taxon>Chordata</taxon>
        <taxon>Craniata</taxon>
        <taxon>Vertebrata</taxon>
        <taxon>Euteleostomi</taxon>
        <taxon>Actinopterygii</taxon>
        <taxon>Neopterygii</taxon>
        <taxon>Teleostei</taxon>
        <taxon>Clupei</taxon>
        <taxon>Clupeiformes</taxon>
        <taxon>Denticipitoidei</taxon>
        <taxon>Denticipitidae</taxon>
        <taxon>Denticeps</taxon>
    </lineage>
</organism>
<keyword evidence="5" id="KW-0963">Cytoplasm</keyword>
<evidence type="ECO:0000256" key="11">
    <source>
        <dbReference type="SAM" id="Coils"/>
    </source>
</evidence>
<name>A0AAY4DQM3_9TELE</name>
<sequence>MASFVTEVLASSGKLEKEDLAGKISKLSRRVEETKEEVSDMINKKYNEFLPTMQTAEELMDLVDAVSREIDTLKSCIENEVQRNLHEAATEYSKLRQQLEKNTAVIGILQHLKEFDSAMGEYYQALQGKKYIAAAEQYATAQESVAALQTWSCSDTSLLKALRSELTIQRENLSYHLGEEWHKLAVWKLPPSKDLTSAKAFLGTELHLNCGGSKDESGPHPLLPSVLQALAVQGELHKKIKMFGHVLLKYILRPVIMYPSLVVEVGQNEQATVVSLQIPFPFADVSVGEQKVSLVVGDLIWEDLSDCIIKECLLHSIPSSSCQLDQYSAVIDETEQFEKHLKEMGYLSGEATDLLKYARNVNSHFATKKCQDVIVAARKLMTAEMHSTVKISPDYKLSLPKLPSPGGERERFEGRKACQQEPQLESEQQLGPRTLCLPVCRVSESVQQIVELAVHTLSEAVGSSTTCAVQLFYTVRNIFHLFYDVVPMYHKESFLKFPHLAAIQHNNCMFLAHHLLTLGHQFKPHLPLKDSIAYFVDLVPSFRRLGIQCFVAQMNVQKSEMLERLSNGRNFANLDDDENYSAASKAVRQDISSEDGAHLYALCQIILEEGPLVFTPLPEESKNKKYQEEVPVYVKKWMTFKELSIVLQASLQEIVDRWAEGKGPLALVFTSNEMKGLIRALFQNTDRRAVALTKIK</sequence>
<reference evidence="17" key="3">
    <citation type="submission" date="2025-09" db="UniProtKB">
        <authorList>
            <consortium name="Ensembl"/>
        </authorList>
    </citation>
    <scope>IDENTIFICATION</scope>
</reference>
<evidence type="ECO:0000259" key="15">
    <source>
        <dbReference type="Pfam" id="PF20666"/>
    </source>
</evidence>
<dbReference type="Proteomes" id="UP000694580">
    <property type="component" value="Chromosome 6"/>
</dbReference>
<dbReference type="InterPro" id="IPR009361">
    <property type="entry name" value="Zw10_N"/>
</dbReference>
<feature type="domain" description="Centromere/kinetochore protein zw10 N-terminal" evidence="13">
    <location>
        <begin position="27"/>
        <end position="119"/>
    </location>
</feature>
<evidence type="ECO:0000256" key="12">
    <source>
        <dbReference type="SAM" id="MobiDB-lite"/>
    </source>
</evidence>
<dbReference type="Pfam" id="PF20666">
    <property type="entry name" value="ZW10_C"/>
    <property type="match status" value="1"/>
</dbReference>